<gene>
    <name evidence="2" type="ORF">P7D43_04805</name>
</gene>
<evidence type="ECO:0000313" key="2">
    <source>
        <dbReference type="EMBL" id="MDT2401683.1"/>
    </source>
</evidence>
<proteinExistence type="predicted"/>
<keyword evidence="1" id="KW-1133">Transmembrane helix</keyword>
<feature type="transmembrane region" description="Helical" evidence="1">
    <location>
        <begin position="68"/>
        <end position="88"/>
    </location>
</feature>
<feature type="transmembrane region" description="Helical" evidence="1">
    <location>
        <begin position="12"/>
        <end position="30"/>
    </location>
</feature>
<organism evidence="2 3">
    <name type="scientific">Enterococcus avium</name>
    <name type="common">Streptococcus avium</name>
    <dbReference type="NCBI Taxonomy" id="33945"/>
    <lineage>
        <taxon>Bacteria</taxon>
        <taxon>Bacillati</taxon>
        <taxon>Bacillota</taxon>
        <taxon>Bacilli</taxon>
        <taxon>Lactobacillales</taxon>
        <taxon>Enterococcaceae</taxon>
        <taxon>Enterococcus</taxon>
    </lineage>
</organism>
<keyword evidence="1" id="KW-0472">Membrane</keyword>
<evidence type="ECO:0000256" key="1">
    <source>
        <dbReference type="SAM" id="Phobius"/>
    </source>
</evidence>
<dbReference type="Proteomes" id="UP001260773">
    <property type="component" value="Unassembled WGS sequence"/>
</dbReference>
<name>A0AAW8RNZ5_ENTAV</name>
<sequence>MIVLDSHVIRDIAFAGIFCTGLLLVIALITRLTNGLFFSRFPWQFVNDRDDPRFEAERRTGKAYSYFIFKYVPPFLIGFLLLLLWTYLS</sequence>
<comment type="caution">
    <text evidence="2">The sequence shown here is derived from an EMBL/GenBank/DDBJ whole genome shotgun (WGS) entry which is preliminary data.</text>
</comment>
<keyword evidence="1" id="KW-0812">Transmembrane</keyword>
<dbReference type="EMBL" id="JARPWH010000010">
    <property type="protein sequence ID" value="MDT2401683.1"/>
    <property type="molecule type" value="Genomic_DNA"/>
</dbReference>
<reference evidence="2" key="1">
    <citation type="submission" date="2023-03" db="EMBL/GenBank/DDBJ databases">
        <authorList>
            <person name="Shen W."/>
            <person name="Cai J."/>
        </authorList>
    </citation>
    <scope>NUCLEOTIDE SEQUENCE</scope>
    <source>
        <strain evidence="2">P33-2</strain>
    </source>
</reference>
<accession>A0AAW8RNZ5</accession>
<evidence type="ECO:0000313" key="3">
    <source>
        <dbReference type="Proteomes" id="UP001260773"/>
    </source>
</evidence>
<dbReference type="AlphaFoldDB" id="A0AAW8RNZ5"/>
<protein>
    <submittedName>
        <fullName evidence="2">Uncharacterized protein</fullName>
    </submittedName>
</protein>